<evidence type="ECO:0000313" key="2">
    <source>
        <dbReference type="Proteomes" id="UP001174909"/>
    </source>
</evidence>
<sequence length="48" mass="5165">MSDIDDIGVVEGTIPEEQVAERKLTAVSVAGVKYFETFQGCYSCSGSF</sequence>
<dbReference type="EMBL" id="CASHTH010002807">
    <property type="protein sequence ID" value="CAI8035503.1"/>
    <property type="molecule type" value="Genomic_DNA"/>
</dbReference>
<organism evidence="1 2">
    <name type="scientific">Geodia barretti</name>
    <name type="common">Barrett's horny sponge</name>
    <dbReference type="NCBI Taxonomy" id="519541"/>
    <lineage>
        <taxon>Eukaryota</taxon>
        <taxon>Metazoa</taxon>
        <taxon>Porifera</taxon>
        <taxon>Demospongiae</taxon>
        <taxon>Heteroscleromorpha</taxon>
        <taxon>Tetractinellida</taxon>
        <taxon>Astrophorina</taxon>
        <taxon>Geodiidae</taxon>
        <taxon>Geodia</taxon>
    </lineage>
</organism>
<dbReference type="Proteomes" id="UP001174909">
    <property type="component" value="Unassembled WGS sequence"/>
</dbReference>
<name>A0AA35STC2_GEOBA</name>
<keyword evidence="2" id="KW-1185">Reference proteome</keyword>
<reference evidence="1" key="1">
    <citation type="submission" date="2023-03" db="EMBL/GenBank/DDBJ databases">
        <authorList>
            <person name="Steffen K."/>
            <person name="Cardenas P."/>
        </authorList>
    </citation>
    <scope>NUCLEOTIDE SEQUENCE</scope>
</reference>
<proteinExistence type="predicted"/>
<evidence type="ECO:0000313" key="1">
    <source>
        <dbReference type="EMBL" id="CAI8035503.1"/>
    </source>
</evidence>
<comment type="caution">
    <text evidence="1">The sequence shown here is derived from an EMBL/GenBank/DDBJ whole genome shotgun (WGS) entry which is preliminary data.</text>
</comment>
<accession>A0AA35STC2</accession>
<gene>
    <name evidence="1" type="ORF">GBAR_LOCUS19916</name>
</gene>
<dbReference type="AlphaFoldDB" id="A0AA35STC2"/>
<protein>
    <submittedName>
        <fullName evidence="1">Uncharacterized protein</fullName>
    </submittedName>
</protein>